<dbReference type="InterPro" id="IPR004087">
    <property type="entry name" value="KH_dom"/>
</dbReference>
<feature type="compositionally biased region" description="Basic and acidic residues" evidence="1">
    <location>
        <begin position="729"/>
        <end position="739"/>
    </location>
</feature>
<feature type="compositionally biased region" description="Low complexity" evidence="1">
    <location>
        <begin position="754"/>
        <end position="775"/>
    </location>
</feature>
<dbReference type="AlphaFoldDB" id="I2GWY6"/>
<keyword evidence="4" id="KW-1185">Reference proteome</keyword>
<name>I2GWY6_HENB6</name>
<gene>
    <name evidence="3" type="primary">TBLA0A08490</name>
    <name evidence="3" type="ORF">TBLA_0A08490</name>
</gene>
<dbReference type="EMBL" id="HE806316">
    <property type="protein sequence ID" value="CCH58638.1"/>
    <property type="molecule type" value="Genomic_DNA"/>
</dbReference>
<evidence type="ECO:0000313" key="4">
    <source>
        <dbReference type="Proteomes" id="UP000002866"/>
    </source>
</evidence>
<accession>I2GWY6</accession>
<dbReference type="GeneID" id="14493433"/>
<proteinExistence type="predicted"/>
<dbReference type="eggNOG" id="KOG2208">
    <property type="taxonomic scope" value="Eukaryota"/>
</dbReference>
<evidence type="ECO:0000259" key="2">
    <source>
        <dbReference type="SMART" id="SM00322"/>
    </source>
</evidence>
<dbReference type="GO" id="GO:0003723">
    <property type="term" value="F:RNA binding"/>
    <property type="evidence" value="ECO:0007669"/>
    <property type="project" value="InterPro"/>
</dbReference>
<dbReference type="RefSeq" id="XP_004178157.1">
    <property type="nucleotide sequence ID" value="XM_004178109.1"/>
</dbReference>
<dbReference type="CDD" id="cd22453">
    <property type="entry name" value="KH-I_MUG60_like"/>
    <property type="match status" value="1"/>
</dbReference>
<dbReference type="Gene3D" id="3.30.1370.10">
    <property type="entry name" value="K Homology domain, type 1"/>
    <property type="match status" value="1"/>
</dbReference>
<dbReference type="OMA" id="LIKCPRK"/>
<dbReference type="SUPFAM" id="SSF54791">
    <property type="entry name" value="Eukaryotic type KH-domain (KH-domain type I)"/>
    <property type="match status" value="1"/>
</dbReference>
<organism evidence="3 4">
    <name type="scientific">Henningerozyma blattae (strain ATCC 34711 / CBS 6284 / DSM 70876 / NBRC 10599 / NRRL Y-10934 / UCD 77-7)</name>
    <name type="common">Yeast</name>
    <name type="synonym">Tetrapisispora blattae</name>
    <dbReference type="NCBI Taxonomy" id="1071380"/>
    <lineage>
        <taxon>Eukaryota</taxon>
        <taxon>Fungi</taxon>
        <taxon>Dikarya</taxon>
        <taxon>Ascomycota</taxon>
        <taxon>Saccharomycotina</taxon>
        <taxon>Saccharomycetes</taxon>
        <taxon>Saccharomycetales</taxon>
        <taxon>Saccharomycetaceae</taxon>
        <taxon>Henningerozyma</taxon>
    </lineage>
</organism>
<evidence type="ECO:0000256" key="1">
    <source>
        <dbReference type="SAM" id="MobiDB-lite"/>
    </source>
</evidence>
<protein>
    <recommendedName>
        <fullName evidence="2">K Homology domain-containing protein</fullName>
    </recommendedName>
</protein>
<evidence type="ECO:0000313" key="3">
    <source>
        <dbReference type="EMBL" id="CCH58638.1"/>
    </source>
</evidence>
<dbReference type="OrthoDB" id="271862at2759"/>
<dbReference type="FunCoup" id="I2GWY6">
    <property type="interactions" value="27"/>
</dbReference>
<dbReference type="GO" id="GO:0005737">
    <property type="term" value="C:cytoplasm"/>
    <property type="evidence" value="ECO:0007669"/>
    <property type="project" value="EnsemblFungi"/>
</dbReference>
<dbReference type="KEGG" id="tbl:TBLA_0A08490"/>
<feature type="compositionally biased region" description="Polar residues" evidence="1">
    <location>
        <begin position="776"/>
        <end position="797"/>
    </location>
</feature>
<feature type="region of interest" description="Disordered" evidence="1">
    <location>
        <begin position="816"/>
        <end position="843"/>
    </location>
</feature>
<dbReference type="InParanoid" id="I2GWY6"/>
<sequence length="881" mass="101596">MAIEFTVPFTTKIYFDAPHIYKTTNLWKTPNKDILKYNDINIPESASNEEKSIIYALPDNLENLTITEYCQSKDTPSVVNLSGFTTLGYIEPTNAICIAASLTTFKSLNDEQKKVFNDLSREFDVDIILTEKPIYIKDILNNDANNDDSLYITLLGKISHVEACLPHLQISLDILDKTRERFVQSLELESYSLLPLCTGINMSIIESLSKTYHCNIYLPSFSNIPDDIDVTPTIFFSSTVKAMTLTAKIKLETHIQKIKENLFFQRFSNISPLKLLFIKNFYDKTIKKLMNKFQSFITVTESFIEFQSPSVAILDVVTKIFTIQVLHNIVEIQMIMNDTFKFNDNKNLLTNLFKISSESKISLMQFSDVPNQLVFCIDHTSINIKRDYVDSESASFTNEDILNNLKNLFNKEKLFPFMKQLRAIFEIHPDFEEFISGKKNGKLTRIMELSSCLLSLEMNEGDENMFLNVISDSFEDFQKGFHCFTDELPSEDSFFIPEVYHRPVIGAGGSVIQTTMKKHNVFIQFSNSFFLPQNEFSHIRYDNVIIRCPHKNVMGIEMAKLELKELAKNYSSTQYKTFLRFSPGQYRFILEHGNDYIGQIEKNMNVYILFPTEEPSEGYELEIRGNNDNSMVAAQKLISLCFGSEKELILSSKLNIDDPKLFIKWHNEIIIPLKYSLNTEVTVSEKLIRLTYHKDNDINVRQSIDLLNEYLLKQNNSIKERRNIEDFISRTDTPEKTGDDPTSLLNRNKHDAQNSNNQHNNYMSNNVNNGRNYNSPTKNRVNLNSAPANQQLRNSSIPVDVDMDRKKFNVQYPYTGSNNTTAHANSNNTNTNNENTTNTTSNNKFNNGYMYDHGYEENNTQNFSTYPYNLAYPQEGQDMNI</sequence>
<dbReference type="SMART" id="SM00322">
    <property type="entry name" value="KH"/>
    <property type="match status" value="1"/>
</dbReference>
<dbReference type="HOGENOM" id="CLU_020231_0_0_1"/>
<reference evidence="3 4" key="1">
    <citation type="journal article" date="2011" name="Proc. Natl. Acad. Sci. U.S.A.">
        <title>Evolutionary erosion of yeast sex chromosomes by mating-type switching accidents.</title>
        <authorList>
            <person name="Gordon J.L."/>
            <person name="Armisen D."/>
            <person name="Proux-Wera E."/>
            <person name="Oheigeartaigh S.S."/>
            <person name="Byrne K.P."/>
            <person name="Wolfe K.H."/>
        </authorList>
    </citation>
    <scope>NUCLEOTIDE SEQUENCE [LARGE SCALE GENOMIC DNA]</scope>
    <source>
        <strain evidence="4">ATCC 34711 / CBS 6284 / DSM 70876 / NBRC 10599 / NRRL Y-10934 / UCD 77-7</strain>
    </source>
</reference>
<dbReference type="Proteomes" id="UP000002866">
    <property type="component" value="Chromosome 1"/>
</dbReference>
<feature type="domain" description="K Homology" evidence="2">
    <location>
        <begin position="488"/>
        <end position="568"/>
    </location>
</feature>
<feature type="region of interest" description="Disordered" evidence="1">
    <location>
        <begin position="729"/>
        <end position="799"/>
    </location>
</feature>
<dbReference type="InterPro" id="IPR036612">
    <property type="entry name" value="KH_dom_type_1_sf"/>
</dbReference>